<dbReference type="AlphaFoldDB" id="A0A370TN00"/>
<evidence type="ECO:0000313" key="2">
    <source>
        <dbReference type="EMBL" id="RDL36891.1"/>
    </source>
</evidence>
<gene>
    <name evidence="2" type="ORF">BP5553_06243</name>
</gene>
<reference evidence="2 3" key="1">
    <citation type="journal article" date="2018" name="IMA Fungus">
        <title>IMA Genome-F 9: Draft genome sequence of Annulohypoxylon stygium, Aspergillus mulundensis, Berkeleyomyces basicola (syn. Thielaviopsis basicola), Ceratocystis smalleyi, two Cercospora beticola strains, Coleophoma cylindrospora, Fusarium fracticaudum, Phialophora cf. hyalina, and Morchella septimelata.</title>
        <authorList>
            <person name="Wingfield B.D."/>
            <person name="Bills G.F."/>
            <person name="Dong Y."/>
            <person name="Huang W."/>
            <person name="Nel W.J."/>
            <person name="Swalarsk-Parry B.S."/>
            <person name="Vaghefi N."/>
            <person name="Wilken P.M."/>
            <person name="An Z."/>
            <person name="de Beer Z.W."/>
            <person name="De Vos L."/>
            <person name="Chen L."/>
            <person name="Duong T.A."/>
            <person name="Gao Y."/>
            <person name="Hammerbacher A."/>
            <person name="Kikkert J.R."/>
            <person name="Li Y."/>
            <person name="Li H."/>
            <person name="Li K."/>
            <person name="Li Q."/>
            <person name="Liu X."/>
            <person name="Ma X."/>
            <person name="Naidoo K."/>
            <person name="Pethybridge S.J."/>
            <person name="Sun J."/>
            <person name="Steenkamp E.T."/>
            <person name="van der Nest M.A."/>
            <person name="van Wyk S."/>
            <person name="Wingfield M.J."/>
            <person name="Xiong C."/>
            <person name="Yue Q."/>
            <person name="Zhang X."/>
        </authorList>
    </citation>
    <scope>NUCLEOTIDE SEQUENCE [LARGE SCALE GENOMIC DNA]</scope>
    <source>
        <strain evidence="2 3">BP 5553</strain>
    </source>
</reference>
<evidence type="ECO:0000313" key="3">
    <source>
        <dbReference type="Proteomes" id="UP000254866"/>
    </source>
</evidence>
<dbReference type="Proteomes" id="UP000254866">
    <property type="component" value="Unassembled WGS sequence"/>
</dbReference>
<proteinExistence type="predicted"/>
<keyword evidence="3" id="KW-1185">Reference proteome</keyword>
<evidence type="ECO:0000256" key="1">
    <source>
        <dbReference type="SAM" id="MobiDB-lite"/>
    </source>
</evidence>
<feature type="region of interest" description="Disordered" evidence="1">
    <location>
        <begin position="1"/>
        <end position="65"/>
    </location>
</feature>
<feature type="compositionally biased region" description="Basic and acidic residues" evidence="1">
    <location>
        <begin position="16"/>
        <end position="36"/>
    </location>
</feature>
<comment type="caution">
    <text evidence="2">The sequence shown here is derived from an EMBL/GenBank/DDBJ whole genome shotgun (WGS) entry which is preliminary data.</text>
</comment>
<protein>
    <submittedName>
        <fullName evidence="2">Uncharacterized protein</fullName>
    </submittedName>
</protein>
<sequence length="356" mass="40981">MPPKSTMKDHTRKRKRMDEERQSLESENHDPKRRDQAPGANQQPEYEGVLAETDGQQSSALPSSSRAILSAADVALYDRRNGKGKPRLLGHYIKSRQPIDEDAMADHDNGMHVPVELAPLLQKLRTAATDYLAGRVGTIFLGNRQYEFNIALNQWQAREKRDAEEAKETPHLPIIRAIRETSTGLLELTNKLLDGMQRIEERLSAIERRQDGDWHQPSLVNVRSGGSRGYEDDIPAGQDLAQEMNVTPLDERVAKHEKQIQELFSHQRDSNDRPQQYHRELEEKNREYRKNMHAGSFTRERELQFQFQKEQLKLYQSFGKRNKERLESEQGIQNLLDVSAEIKQEDRASGNNLGVD</sequence>
<accession>A0A370TN00</accession>
<dbReference type="RefSeq" id="XP_031869547.1">
    <property type="nucleotide sequence ID" value="XM_032014866.1"/>
</dbReference>
<feature type="compositionally biased region" description="Polar residues" evidence="1">
    <location>
        <begin position="54"/>
        <end position="65"/>
    </location>
</feature>
<name>A0A370TN00_9HELO</name>
<dbReference type="GeneID" id="43599092"/>
<dbReference type="EMBL" id="NPIC01000004">
    <property type="protein sequence ID" value="RDL36891.1"/>
    <property type="molecule type" value="Genomic_DNA"/>
</dbReference>
<organism evidence="2 3">
    <name type="scientific">Venustampulla echinocandica</name>
    <dbReference type="NCBI Taxonomy" id="2656787"/>
    <lineage>
        <taxon>Eukaryota</taxon>
        <taxon>Fungi</taxon>
        <taxon>Dikarya</taxon>
        <taxon>Ascomycota</taxon>
        <taxon>Pezizomycotina</taxon>
        <taxon>Leotiomycetes</taxon>
        <taxon>Helotiales</taxon>
        <taxon>Pleuroascaceae</taxon>
        <taxon>Venustampulla</taxon>
    </lineage>
</organism>